<dbReference type="Gene3D" id="2.20.100.10">
    <property type="entry name" value="Thrombospondin type-1 (TSP1) repeat"/>
    <property type="match status" value="7"/>
</dbReference>
<evidence type="ECO:0000259" key="7">
    <source>
        <dbReference type="PROSITE" id="PS50900"/>
    </source>
</evidence>
<dbReference type="PROSITE" id="PS50092">
    <property type="entry name" value="TSP1"/>
    <property type="match status" value="6"/>
</dbReference>
<evidence type="ECO:0000313" key="9">
    <source>
        <dbReference type="Proteomes" id="UP000838412"/>
    </source>
</evidence>
<dbReference type="Proteomes" id="UP000838412">
    <property type="component" value="Chromosome 2"/>
</dbReference>
<dbReference type="InterPro" id="IPR003598">
    <property type="entry name" value="Ig_sub2"/>
</dbReference>
<feature type="region of interest" description="Disordered" evidence="5">
    <location>
        <begin position="463"/>
        <end position="498"/>
    </location>
</feature>
<feature type="domain" description="PLAC" evidence="7">
    <location>
        <begin position="1375"/>
        <end position="1412"/>
    </location>
</feature>
<dbReference type="InterPro" id="IPR003599">
    <property type="entry name" value="Ig_sub"/>
</dbReference>
<sequence length="1424" mass="157736">MGRYDACHAAVMSHELSCSASGPCVFTLSDRPVRGNTGGELGFQTHTHHRRFPPVTTPAIAILDRAGCGGLQPYYILTVKCKLNELEGTFSDRRRNPSDMDVLRRILNILLLILPAVHELHPTIFVHTQSSSNRQPPEARGDPFTEIPRFVVGEWSSCSTTCGPGVQRRPVRCKLFLPLFKTIVGDDLPFSRCPAIIPPNQQRCNLTPCNPDINVISPLFSTDIAPSPSVQFTWRYEGYTPCSASCIGGTQHSLYVCVRRDNNEKVGVWKCADIPKPALLTRDCNVLVPCGARWKVESISGCSATCGGGVEVQEVTCVRSQLAHHQATVTVPEEECKEPRPPAEISCNNDIPCSPEWNVEPWGECSAPCGRGIEKREVHCRAKQGLGYYLDVEDWRCHIYSKPPSERPCNIRDCSLTAAYSWLIGEWLECSATCGAGFQSRDVVCQGKEAMGVMYDPSGLKCKDEPEPKSRRACPDLPPCTSRGRPVPRGPVPQSPGPLTSAQVANRVFTQTVMPEDALSPIGRPSMPSPEELKGPTAPANMSQQTASPVIYANKFNYSQTEEVDTIFLEIGSHAVLFPRTNIVIECPVENFDKSKIRWQQNGYDVVPGGRLLIDDQMRLRIDGIRDSDQATYTCVAGPVNDSFTLYLKEPSSAQREQLPKIYPRRANFTQKSYSNIVRVWVGADAFLYPDTRVVVKCPVKNFERSQIRWQHDGEEITKLNRGVKKMRSGALSIMKMSAMQTGTFTCMAGASQESIRLHLIGGTTTETTTTPSPAVRMQPKPDELKAPEVPRLAATVPERQQTGLGQPPVIYRERIPPMLKTEGRVVVYVGSPVIAASVESITILCEVPGAKPRITWTKDGAGMPNEPRYQLWRNGSLTISKPRHTDAGSYTCTATNAAGRDSDTSLVSIAEAPDILFRNAEVNNLEDDLVSVTVGGKVKVKPGATVTVHCPVRGFPKPFINWDKVNGTLERNANVHPNGSLTITNASEGDQGAYRCEAGNPGGKDMRDSTLILLEHPHLVEDLRLLPRLDALVSANGEVVVLTGKKEKDTIARMTGEQLAIACPIKGFPEPPITWLHNNRVLQQGDPRILLLEEGHVVRITAIKKEDSGLWKCQGENDAGATSANLTLSISGYSWVPRETSECSATCGNTGRYYRILRCFNDEVQVPDAYCDNIPKPEVIYEQCNVDDCPPRWATSGWTACSVTCGSGVERRGVRCERVIYDGRLEQLDEYYCEVLDEDRPVDSRVCNMGYCNDEPPRWNTTAWSMCDEVCLRPNVAYQEREVRCMASNGTQLDFSECNRATLPERRQECYAPRCKAVWTASDWGECSVTCGQHGQQTRTLTCVYLGTDREAENSCDDMKQPPMLQRCNLIPCDADECTDTSNYCSLVLKLRLCSVARYQQDCCESCTGPREEEEEEEEEEEQ</sequence>
<feature type="domain" description="Ig-like" evidence="6">
    <location>
        <begin position="549"/>
        <end position="645"/>
    </location>
</feature>
<dbReference type="PANTHER" id="PTHR13723:SF281">
    <property type="entry name" value="PAPILIN"/>
    <property type="match status" value="1"/>
</dbReference>
<evidence type="ECO:0000256" key="5">
    <source>
        <dbReference type="SAM" id="MobiDB-lite"/>
    </source>
</evidence>
<name>A0A8J9ZIE9_BRALA</name>
<proteinExistence type="predicted"/>
<dbReference type="InterPro" id="IPR036383">
    <property type="entry name" value="TSP1_rpt_sf"/>
</dbReference>
<keyword evidence="4" id="KW-0677">Repeat</keyword>
<dbReference type="PANTHER" id="PTHR13723">
    <property type="entry name" value="ADAMTS A DISINTEGRIN AND METALLOPROTEASE WITH THROMBOSPONDIN MOTIFS PROTEASE"/>
    <property type="match status" value="1"/>
</dbReference>
<dbReference type="GO" id="GO:0004222">
    <property type="term" value="F:metalloendopeptidase activity"/>
    <property type="evidence" value="ECO:0007669"/>
    <property type="project" value="TreeGrafter"/>
</dbReference>
<dbReference type="PROSITE" id="PS50900">
    <property type="entry name" value="PLAC"/>
    <property type="match status" value="1"/>
</dbReference>
<gene>
    <name evidence="8" type="primary">ADAMTSL3</name>
    <name evidence="8" type="ORF">BLAG_LOCUS13459</name>
</gene>
<feature type="domain" description="Ig-like" evidence="6">
    <location>
        <begin position="914"/>
        <end position="1013"/>
    </location>
</feature>
<dbReference type="GO" id="GO:0031012">
    <property type="term" value="C:extracellular matrix"/>
    <property type="evidence" value="ECO:0007669"/>
    <property type="project" value="TreeGrafter"/>
</dbReference>
<evidence type="ECO:0000256" key="2">
    <source>
        <dbReference type="ARBA" id="ARBA00022525"/>
    </source>
</evidence>
<dbReference type="SMART" id="SM00209">
    <property type="entry name" value="TSP1"/>
    <property type="match status" value="9"/>
</dbReference>
<feature type="compositionally biased region" description="Basic and acidic residues" evidence="5">
    <location>
        <begin position="463"/>
        <end position="474"/>
    </location>
</feature>
<keyword evidence="9" id="KW-1185">Reference proteome</keyword>
<dbReference type="OrthoDB" id="5948003at2759"/>
<dbReference type="SUPFAM" id="SSF82895">
    <property type="entry name" value="TSP-1 type 1 repeat"/>
    <property type="match status" value="7"/>
</dbReference>
<dbReference type="Pfam" id="PF08686">
    <property type="entry name" value="PLAC"/>
    <property type="match status" value="1"/>
</dbReference>
<evidence type="ECO:0000259" key="6">
    <source>
        <dbReference type="PROSITE" id="PS50835"/>
    </source>
</evidence>
<dbReference type="GO" id="GO:0030198">
    <property type="term" value="P:extracellular matrix organization"/>
    <property type="evidence" value="ECO:0007669"/>
    <property type="project" value="TreeGrafter"/>
</dbReference>
<dbReference type="InterPro" id="IPR050439">
    <property type="entry name" value="ADAMTS_ADAMTS-like"/>
</dbReference>
<feature type="domain" description="Ig-like" evidence="6">
    <location>
        <begin position="1028"/>
        <end position="1130"/>
    </location>
</feature>
<dbReference type="Pfam" id="PF07679">
    <property type="entry name" value="I-set"/>
    <property type="match status" value="3"/>
</dbReference>
<dbReference type="PROSITE" id="PS50835">
    <property type="entry name" value="IG_LIKE"/>
    <property type="match status" value="5"/>
</dbReference>
<evidence type="ECO:0000313" key="8">
    <source>
        <dbReference type="EMBL" id="CAH1253826.1"/>
    </source>
</evidence>
<feature type="domain" description="Ig-like" evidence="6">
    <location>
        <begin position="817"/>
        <end position="909"/>
    </location>
</feature>
<keyword evidence="2" id="KW-0964">Secreted</keyword>
<accession>A0A8J9ZIE9</accession>
<dbReference type="InterPro" id="IPR013098">
    <property type="entry name" value="Ig_I-set"/>
</dbReference>
<dbReference type="InterPro" id="IPR036179">
    <property type="entry name" value="Ig-like_dom_sf"/>
</dbReference>
<dbReference type="SUPFAM" id="SSF48726">
    <property type="entry name" value="Immunoglobulin"/>
    <property type="match status" value="5"/>
</dbReference>
<dbReference type="EMBL" id="OV696687">
    <property type="protein sequence ID" value="CAH1253826.1"/>
    <property type="molecule type" value="Genomic_DNA"/>
</dbReference>
<dbReference type="CDD" id="cd00096">
    <property type="entry name" value="Ig"/>
    <property type="match status" value="1"/>
</dbReference>
<dbReference type="InterPro" id="IPR007110">
    <property type="entry name" value="Ig-like_dom"/>
</dbReference>
<dbReference type="InterPro" id="IPR000884">
    <property type="entry name" value="TSP1_rpt"/>
</dbReference>
<organism evidence="8 9">
    <name type="scientific">Branchiostoma lanceolatum</name>
    <name type="common">Common lancelet</name>
    <name type="synonym">Amphioxus lanceolatum</name>
    <dbReference type="NCBI Taxonomy" id="7740"/>
    <lineage>
        <taxon>Eukaryota</taxon>
        <taxon>Metazoa</taxon>
        <taxon>Chordata</taxon>
        <taxon>Cephalochordata</taxon>
        <taxon>Leptocardii</taxon>
        <taxon>Amphioxiformes</taxon>
        <taxon>Branchiostomatidae</taxon>
        <taxon>Branchiostoma</taxon>
    </lineage>
</organism>
<dbReference type="InterPro" id="IPR013783">
    <property type="entry name" value="Ig-like_fold"/>
</dbReference>
<dbReference type="SMART" id="SM00408">
    <property type="entry name" value="IGc2"/>
    <property type="match status" value="5"/>
</dbReference>
<feature type="domain" description="Ig-like" evidence="6">
    <location>
        <begin position="660"/>
        <end position="757"/>
    </location>
</feature>
<reference evidence="8" key="1">
    <citation type="submission" date="2022-01" db="EMBL/GenBank/DDBJ databases">
        <authorList>
            <person name="Braso-Vives M."/>
        </authorList>
    </citation>
    <scope>NUCLEOTIDE SEQUENCE</scope>
</reference>
<evidence type="ECO:0000256" key="4">
    <source>
        <dbReference type="ARBA" id="ARBA00022737"/>
    </source>
</evidence>
<dbReference type="SMART" id="SM00409">
    <property type="entry name" value="IG"/>
    <property type="match status" value="5"/>
</dbReference>
<evidence type="ECO:0000256" key="3">
    <source>
        <dbReference type="ARBA" id="ARBA00022729"/>
    </source>
</evidence>
<keyword evidence="3" id="KW-0732">Signal</keyword>
<dbReference type="InterPro" id="IPR010909">
    <property type="entry name" value="PLAC"/>
</dbReference>
<feature type="region of interest" description="Disordered" evidence="5">
    <location>
        <begin position="518"/>
        <end position="542"/>
    </location>
</feature>
<dbReference type="Pfam" id="PF19030">
    <property type="entry name" value="TSP1_ADAMTS"/>
    <property type="match status" value="7"/>
</dbReference>
<protein>
    <submittedName>
        <fullName evidence="8">ADAMTSL3 protein</fullName>
    </submittedName>
</protein>
<dbReference type="Gene3D" id="2.60.40.10">
    <property type="entry name" value="Immunoglobulins"/>
    <property type="match status" value="5"/>
</dbReference>
<dbReference type="GO" id="GO:0005576">
    <property type="term" value="C:extracellular region"/>
    <property type="evidence" value="ECO:0007669"/>
    <property type="project" value="UniProtKB-SubCell"/>
</dbReference>
<evidence type="ECO:0000256" key="1">
    <source>
        <dbReference type="ARBA" id="ARBA00004613"/>
    </source>
</evidence>
<dbReference type="GO" id="GO:0006508">
    <property type="term" value="P:proteolysis"/>
    <property type="evidence" value="ECO:0007669"/>
    <property type="project" value="TreeGrafter"/>
</dbReference>
<comment type="subcellular location">
    <subcellularLocation>
        <location evidence="1">Secreted</location>
    </subcellularLocation>
</comment>